<organism evidence="1 2">
    <name type="scientific">Carnegiea gigantea</name>
    <dbReference type="NCBI Taxonomy" id="171969"/>
    <lineage>
        <taxon>Eukaryota</taxon>
        <taxon>Viridiplantae</taxon>
        <taxon>Streptophyta</taxon>
        <taxon>Embryophyta</taxon>
        <taxon>Tracheophyta</taxon>
        <taxon>Spermatophyta</taxon>
        <taxon>Magnoliopsida</taxon>
        <taxon>eudicotyledons</taxon>
        <taxon>Gunneridae</taxon>
        <taxon>Pentapetalae</taxon>
        <taxon>Caryophyllales</taxon>
        <taxon>Cactineae</taxon>
        <taxon>Cactaceae</taxon>
        <taxon>Cactoideae</taxon>
        <taxon>Echinocereeae</taxon>
        <taxon>Carnegiea</taxon>
    </lineage>
</organism>
<dbReference type="CDD" id="cd00303">
    <property type="entry name" value="retropepsin_like"/>
    <property type="match status" value="1"/>
</dbReference>
<keyword evidence="2" id="KW-1185">Reference proteome</keyword>
<evidence type="ECO:0000313" key="2">
    <source>
        <dbReference type="Proteomes" id="UP001153076"/>
    </source>
</evidence>
<dbReference type="OrthoDB" id="2919534at2759"/>
<gene>
    <name evidence="1" type="ORF">Cgig2_013697</name>
</gene>
<reference evidence="1" key="1">
    <citation type="submission" date="2022-04" db="EMBL/GenBank/DDBJ databases">
        <title>Carnegiea gigantea Genome sequencing and assembly v2.</title>
        <authorList>
            <person name="Copetti D."/>
            <person name="Sanderson M.J."/>
            <person name="Burquez A."/>
            <person name="Wojciechowski M.F."/>
        </authorList>
    </citation>
    <scope>NUCLEOTIDE SEQUENCE</scope>
    <source>
        <strain evidence="1">SGP5-SGP5p</strain>
        <tissue evidence="1">Aerial part</tissue>
    </source>
</reference>
<dbReference type="Proteomes" id="UP001153076">
    <property type="component" value="Unassembled WGS sequence"/>
</dbReference>
<name>A0A9Q1QGG7_9CARY</name>
<dbReference type="EMBL" id="JAKOGI010000171">
    <property type="protein sequence ID" value="KAJ8441282.1"/>
    <property type="molecule type" value="Genomic_DNA"/>
</dbReference>
<protein>
    <submittedName>
        <fullName evidence="1">Uncharacterized protein</fullName>
    </submittedName>
</protein>
<dbReference type="PANTHER" id="PTHR33240:SF17">
    <property type="entry name" value="EUKARYOTIC PEPTIDE CHAIN RELEASE FACTOR GTP-BINDING SUBUNIT-LIKE"/>
    <property type="match status" value="1"/>
</dbReference>
<evidence type="ECO:0000313" key="1">
    <source>
        <dbReference type="EMBL" id="KAJ8441282.1"/>
    </source>
</evidence>
<dbReference type="AlphaFoldDB" id="A0A9Q1QGG7"/>
<proteinExistence type="predicted"/>
<dbReference type="PANTHER" id="PTHR33240">
    <property type="entry name" value="OS08G0508500 PROTEIN"/>
    <property type="match status" value="1"/>
</dbReference>
<comment type="caution">
    <text evidence="1">The sequence shown here is derived from an EMBL/GenBank/DDBJ whole genome shotgun (WGS) entry which is preliminary data.</text>
</comment>
<sequence length="184" mass="20938">MRSVRWKSWPQLVLTTEQGPHTTVPAMMFGRKEASRFTSPHNDPLVVEIKIVSAIVQRILIDTCSDDCLKKLTHPRRDIVPLVHPILGFGRQEVNPTGMIRLPIRFGDKLRSKNLEVDFLVVDVPTAYNVILGSPTLHKLPHPLHPHPRQEEVLGQLALVYIVEVGLKAAILLKFLSWRHQDFT</sequence>
<accession>A0A9Q1QGG7</accession>